<proteinExistence type="predicted"/>
<organism evidence="1 2">
    <name type="scientific">Pacificimonas flava</name>
    <dbReference type="NCBI Taxonomy" id="1234595"/>
    <lineage>
        <taxon>Bacteria</taxon>
        <taxon>Pseudomonadati</taxon>
        <taxon>Pseudomonadota</taxon>
        <taxon>Alphaproteobacteria</taxon>
        <taxon>Sphingomonadales</taxon>
        <taxon>Sphingosinicellaceae</taxon>
        <taxon>Pacificimonas</taxon>
    </lineage>
</organism>
<sequence length="37" mass="4131">MTGKGMFGKSGKMDVEIRYIEVDGNRIPVVGKFRQEG</sequence>
<name>M2T5N8_9SPHN</name>
<dbReference type="EMBL" id="AMRV01000015">
    <property type="protein sequence ID" value="EMD81794.1"/>
    <property type="molecule type" value="Genomic_DNA"/>
</dbReference>
<gene>
    <name evidence="1" type="ORF">C725_2842</name>
</gene>
<reference evidence="1 2" key="1">
    <citation type="journal article" date="2013" name="Genome Announc.">
        <title>Draft Genome Sequence of Strain JLT2015T, Belonging to the Family Sphingomonadaceae of the Alphaproteobacteria.</title>
        <authorList>
            <person name="Tang K."/>
            <person name="Liu K."/>
            <person name="Li S."/>
            <person name="Jiao N."/>
        </authorList>
    </citation>
    <scope>NUCLEOTIDE SEQUENCE [LARGE SCALE GENOMIC DNA]</scope>
    <source>
        <strain evidence="1 2">JLT2015</strain>
    </source>
</reference>
<keyword evidence="2" id="KW-1185">Reference proteome</keyword>
<evidence type="ECO:0000313" key="2">
    <source>
        <dbReference type="Proteomes" id="UP000011717"/>
    </source>
</evidence>
<dbReference type="Proteomes" id="UP000011717">
    <property type="component" value="Unassembled WGS sequence"/>
</dbReference>
<evidence type="ECO:0000313" key="1">
    <source>
        <dbReference type="EMBL" id="EMD81794.1"/>
    </source>
</evidence>
<comment type="caution">
    <text evidence="1">The sequence shown here is derived from an EMBL/GenBank/DDBJ whole genome shotgun (WGS) entry which is preliminary data.</text>
</comment>
<accession>M2T5N8</accession>
<dbReference type="AlphaFoldDB" id="M2T5N8"/>
<protein>
    <submittedName>
        <fullName evidence="1">Uncharacterized protein</fullName>
    </submittedName>
</protein>